<protein>
    <recommendedName>
        <fullName evidence="3">His-Xaa-Ser system protein HxsD</fullName>
    </recommendedName>
</protein>
<keyword evidence="2" id="KW-1185">Reference proteome</keyword>
<organism evidence="1 2">
    <name type="scientific">Anaerostipes butyraticus</name>
    <dbReference type="NCBI Taxonomy" id="645466"/>
    <lineage>
        <taxon>Bacteria</taxon>
        <taxon>Bacillati</taxon>
        <taxon>Bacillota</taxon>
        <taxon>Clostridia</taxon>
        <taxon>Lachnospirales</taxon>
        <taxon>Lachnospiraceae</taxon>
        <taxon>Anaerostipes</taxon>
    </lineage>
</organism>
<name>A0A916QCB3_9FIRM</name>
<dbReference type="NCBIfam" id="TIGR03976">
    <property type="entry name" value="chp_LLNDYxLRE"/>
    <property type="match status" value="1"/>
</dbReference>
<accession>A0A916QCB3</accession>
<reference evidence="1" key="1">
    <citation type="submission" date="2020-06" db="EMBL/GenBank/DDBJ databases">
        <title>Characterization of fructooligosaccharide metabolism and fructooligosaccharide-degrading enzymes in human commensal butyrate producers.</title>
        <authorList>
            <person name="Tanno H."/>
            <person name="Fujii T."/>
            <person name="Hirano K."/>
            <person name="Maeno S."/>
            <person name="Tonozuka T."/>
            <person name="Sakamoto M."/>
            <person name="Ohkuma M."/>
            <person name="Tochio T."/>
            <person name="Endo A."/>
        </authorList>
    </citation>
    <scope>NUCLEOTIDE SEQUENCE</scope>
    <source>
        <strain evidence="1">JCM 17466</strain>
    </source>
</reference>
<evidence type="ECO:0000313" key="1">
    <source>
        <dbReference type="EMBL" id="GFO85859.1"/>
    </source>
</evidence>
<evidence type="ECO:0008006" key="3">
    <source>
        <dbReference type="Google" id="ProtNLM"/>
    </source>
</evidence>
<proteinExistence type="predicted"/>
<evidence type="ECO:0000313" key="2">
    <source>
        <dbReference type="Proteomes" id="UP000613208"/>
    </source>
</evidence>
<comment type="caution">
    <text evidence="1">The sequence shown here is derived from an EMBL/GenBank/DDBJ whole genome shotgun (WGS) entry which is preliminary data.</text>
</comment>
<dbReference type="RefSeq" id="WP_201311551.1">
    <property type="nucleotide sequence ID" value="NZ_BLYI01000047.1"/>
</dbReference>
<sequence>MSEGVMKSYAKELYEKEVVVKAAYAFTDRAYIHLDVRGENYLVSLVPKGEEQEERLYAEFENELIAQETRRMVSERTKHIREMIVARALSSTMIDLKNEGADEEENLFDADAILTDWYEEYEK</sequence>
<dbReference type="AlphaFoldDB" id="A0A916QCB3"/>
<gene>
    <name evidence="1" type="ORF">ANBU17_22060</name>
</gene>
<dbReference type="InterPro" id="IPR023974">
    <property type="entry name" value="HxsD"/>
</dbReference>
<dbReference type="Proteomes" id="UP000613208">
    <property type="component" value="Unassembled WGS sequence"/>
</dbReference>
<dbReference type="EMBL" id="BLYI01000047">
    <property type="protein sequence ID" value="GFO85859.1"/>
    <property type="molecule type" value="Genomic_DNA"/>
</dbReference>